<feature type="domain" description="InsA N-terminal zinc ribbon" evidence="1">
    <location>
        <begin position="1"/>
        <end position="32"/>
    </location>
</feature>
<accession>A0A975GLB6</accession>
<dbReference type="Proteomes" id="UP000663722">
    <property type="component" value="Chromosome"/>
</dbReference>
<reference evidence="2" key="1">
    <citation type="journal article" date="2021" name="Microb. Physiol.">
        <title>Proteogenomic Insights into the Physiology of Marine, Sulfate-Reducing, Filamentous Desulfonema limicola and Desulfonema magnum.</title>
        <authorList>
            <person name="Schnaars V."/>
            <person name="Wohlbrand L."/>
            <person name="Scheve S."/>
            <person name="Hinrichs C."/>
            <person name="Reinhardt R."/>
            <person name="Rabus R."/>
        </authorList>
    </citation>
    <scope>NUCLEOTIDE SEQUENCE</scope>
    <source>
        <strain evidence="2">4be13</strain>
    </source>
</reference>
<evidence type="ECO:0000313" key="3">
    <source>
        <dbReference type="Proteomes" id="UP000663722"/>
    </source>
</evidence>
<dbReference type="EMBL" id="CP061800">
    <property type="protein sequence ID" value="QTA84658.1"/>
    <property type="molecule type" value="Genomic_DNA"/>
</dbReference>
<gene>
    <name evidence="2" type="ORF">dnm_006570</name>
</gene>
<dbReference type="GO" id="GO:0006313">
    <property type="term" value="P:DNA transposition"/>
    <property type="evidence" value="ECO:0007669"/>
    <property type="project" value="InterPro"/>
</dbReference>
<dbReference type="KEGG" id="dmm:dnm_006570"/>
<organism evidence="2 3">
    <name type="scientific">Desulfonema magnum</name>
    <dbReference type="NCBI Taxonomy" id="45655"/>
    <lineage>
        <taxon>Bacteria</taxon>
        <taxon>Pseudomonadati</taxon>
        <taxon>Thermodesulfobacteriota</taxon>
        <taxon>Desulfobacteria</taxon>
        <taxon>Desulfobacterales</taxon>
        <taxon>Desulfococcaceae</taxon>
        <taxon>Desulfonema</taxon>
    </lineage>
</organism>
<evidence type="ECO:0000313" key="2">
    <source>
        <dbReference type="EMBL" id="QTA84658.1"/>
    </source>
</evidence>
<protein>
    <submittedName>
        <fullName evidence="2">Zinc-binding domain-containing protein</fullName>
    </submittedName>
</protein>
<sequence length="46" mass="5260">MARIPVRCPLCGGEKVKKRGKTGDGKQRYLCQNENCETNFLLLDYI</sequence>
<dbReference type="Pfam" id="PF03811">
    <property type="entry name" value="Zn_ribbon_InsA"/>
    <property type="match status" value="1"/>
</dbReference>
<proteinExistence type="predicted"/>
<name>A0A975GLB6_9BACT</name>
<evidence type="ECO:0000259" key="1">
    <source>
        <dbReference type="Pfam" id="PF03811"/>
    </source>
</evidence>
<dbReference type="AlphaFoldDB" id="A0A975GLB6"/>
<dbReference type="InterPro" id="IPR003220">
    <property type="entry name" value="InsA_N_dom_Znf"/>
</dbReference>
<keyword evidence="3" id="KW-1185">Reference proteome</keyword>